<name>A0A255ZN64_9FLAO</name>
<sequence length="64" mass="7365">MNITKTEIQSEIQKVLDSVPETVLKDVLDFLKELKEQPADKTRLAMNLRQILANDKDLLEKLAQ</sequence>
<accession>A0A255ZN64</accession>
<protein>
    <submittedName>
        <fullName evidence="1">Uncharacterized protein</fullName>
    </submittedName>
</protein>
<dbReference type="Proteomes" id="UP000216035">
    <property type="component" value="Unassembled WGS sequence"/>
</dbReference>
<evidence type="ECO:0000313" key="1">
    <source>
        <dbReference type="EMBL" id="OYQ42938.1"/>
    </source>
</evidence>
<dbReference type="EMBL" id="NOXX01000209">
    <property type="protein sequence ID" value="OYQ42938.1"/>
    <property type="molecule type" value="Genomic_DNA"/>
</dbReference>
<keyword evidence="2" id="KW-1185">Reference proteome</keyword>
<comment type="caution">
    <text evidence="1">The sequence shown here is derived from an EMBL/GenBank/DDBJ whole genome shotgun (WGS) entry which is preliminary data.</text>
</comment>
<organism evidence="1 2">
    <name type="scientific">Flavobacterium aurantiibacter</name>
    <dbReference type="NCBI Taxonomy" id="2023067"/>
    <lineage>
        <taxon>Bacteria</taxon>
        <taxon>Pseudomonadati</taxon>
        <taxon>Bacteroidota</taxon>
        <taxon>Flavobacteriia</taxon>
        <taxon>Flavobacteriales</taxon>
        <taxon>Flavobacteriaceae</taxon>
        <taxon>Flavobacterium</taxon>
    </lineage>
</organism>
<evidence type="ECO:0000313" key="2">
    <source>
        <dbReference type="Proteomes" id="UP000216035"/>
    </source>
</evidence>
<dbReference type="AlphaFoldDB" id="A0A255ZN64"/>
<proteinExistence type="predicted"/>
<reference evidence="1 2" key="1">
    <citation type="submission" date="2017-07" db="EMBL/GenBank/DDBJ databases">
        <title>Flavobacterium cyanobacteriorum sp. nov., isolated from cyanobacterial aggregates in a eutrophic lake.</title>
        <authorList>
            <person name="Cai H."/>
        </authorList>
    </citation>
    <scope>NUCLEOTIDE SEQUENCE [LARGE SCALE GENOMIC DNA]</scope>
    <source>
        <strain evidence="1 2">TH167</strain>
    </source>
</reference>
<gene>
    <name evidence="1" type="ORF">CHX27_11235</name>
</gene>